<dbReference type="EMBL" id="JAGMUX010000010">
    <property type="protein sequence ID" value="KAH7247488.1"/>
    <property type="molecule type" value="Genomic_DNA"/>
</dbReference>
<dbReference type="Proteomes" id="UP000720189">
    <property type="component" value="Unassembled WGS sequence"/>
</dbReference>
<evidence type="ECO:0000313" key="1">
    <source>
        <dbReference type="EMBL" id="KAH7247488.1"/>
    </source>
</evidence>
<accession>A0A9P9GXU5</accession>
<evidence type="ECO:0000313" key="2">
    <source>
        <dbReference type="Proteomes" id="UP000720189"/>
    </source>
</evidence>
<organism evidence="1 2">
    <name type="scientific">Fusarium redolens</name>
    <dbReference type="NCBI Taxonomy" id="48865"/>
    <lineage>
        <taxon>Eukaryota</taxon>
        <taxon>Fungi</taxon>
        <taxon>Dikarya</taxon>
        <taxon>Ascomycota</taxon>
        <taxon>Pezizomycotina</taxon>
        <taxon>Sordariomycetes</taxon>
        <taxon>Hypocreomycetidae</taxon>
        <taxon>Hypocreales</taxon>
        <taxon>Nectriaceae</taxon>
        <taxon>Fusarium</taxon>
        <taxon>Fusarium redolens species complex</taxon>
    </lineage>
</organism>
<name>A0A9P9GXU5_FUSRE</name>
<protein>
    <submittedName>
        <fullName evidence="1">Uncharacterized protein</fullName>
    </submittedName>
</protein>
<dbReference type="RefSeq" id="XP_046048071.1">
    <property type="nucleotide sequence ID" value="XM_046193111.1"/>
</dbReference>
<proteinExistence type="predicted"/>
<gene>
    <name evidence="1" type="ORF">BKA55DRAFT_572001</name>
</gene>
<comment type="caution">
    <text evidence="1">The sequence shown here is derived from an EMBL/GenBank/DDBJ whole genome shotgun (WGS) entry which is preliminary data.</text>
</comment>
<dbReference type="AlphaFoldDB" id="A0A9P9GXU5"/>
<reference evidence="1" key="1">
    <citation type="journal article" date="2021" name="Nat. Commun.">
        <title>Genetic determinants of endophytism in the Arabidopsis root mycobiome.</title>
        <authorList>
            <person name="Mesny F."/>
            <person name="Miyauchi S."/>
            <person name="Thiergart T."/>
            <person name="Pickel B."/>
            <person name="Atanasova L."/>
            <person name="Karlsson M."/>
            <person name="Huettel B."/>
            <person name="Barry K.W."/>
            <person name="Haridas S."/>
            <person name="Chen C."/>
            <person name="Bauer D."/>
            <person name="Andreopoulos W."/>
            <person name="Pangilinan J."/>
            <person name="LaButti K."/>
            <person name="Riley R."/>
            <person name="Lipzen A."/>
            <person name="Clum A."/>
            <person name="Drula E."/>
            <person name="Henrissat B."/>
            <person name="Kohler A."/>
            <person name="Grigoriev I.V."/>
            <person name="Martin F.M."/>
            <person name="Hacquard S."/>
        </authorList>
    </citation>
    <scope>NUCLEOTIDE SEQUENCE</scope>
    <source>
        <strain evidence="1">MPI-CAGE-AT-0023</strain>
    </source>
</reference>
<sequence>MKKCPDMPTAVIVSTDVISTSAENETYFNAGPEIIMQLGDRPSSLTQYEEIWFHVGLGRF</sequence>
<dbReference type="GeneID" id="70223065"/>
<keyword evidence="2" id="KW-1185">Reference proteome</keyword>